<dbReference type="EMBL" id="CP053073">
    <property type="protein sequence ID" value="QJR13462.1"/>
    <property type="molecule type" value="Genomic_DNA"/>
</dbReference>
<evidence type="ECO:0000313" key="2">
    <source>
        <dbReference type="Proteomes" id="UP000503096"/>
    </source>
</evidence>
<sequence length="74" mass="8360">MSELGILEQRLQLVELSASLQRATIERRLAAVEARPSRTLINLIGSVASRPIARQLAFAAAAFAWRAFRRRRRT</sequence>
<organism evidence="1 2">
    <name type="scientific">Usitatibacter palustris</name>
    <dbReference type="NCBI Taxonomy" id="2732487"/>
    <lineage>
        <taxon>Bacteria</taxon>
        <taxon>Pseudomonadati</taxon>
        <taxon>Pseudomonadota</taxon>
        <taxon>Betaproteobacteria</taxon>
        <taxon>Nitrosomonadales</taxon>
        <taxon>Usitatibacteraceae</taxon>
        <taxon>Usitatibacter</taxon>
    </lineage>
</organism>
<dbReference type="InParanoid" id="A0A6M4H2A2"/>
<protein>
    <submittedName>
        <fullName evidence="1">Uncharacterized protein</fullName>
    </submittedName>
</protein>
<gene>
    <name evidence="1" type="ORF">DSM104440_00246</name>
</gene>
<dbReference type="Proteomes" id="UP000503096">
    <property type="component" value="Chromosome"/>
</dbReference>
<proteinExistence type="predicted"/>
<reference evidence="1 2" key="1">
    <citation type="submission" date="2020-04" db="EMBL/GenBank/DDBJ databases">
        <title>Usitatibacter rugosus gen. nov., sp. nov. and Usitatibacter palustris sp. nov., novel members of Usitatibacteraceae fam. nov. within the order Nitrosomonadales isolated from soil.</title>
        <authorList>
            <person name="Huber K.J."/>
            <person name="Neumann-Schaal M."/>
            <person name="Geppert A."/>
            <person name="Luckner M."/>
            <person name="Wanner G."/>
            <person name="Overmann J."/>
        </authorList>
    </citation>
    <scope>NUCLEOTIDE SEQUENCE [LARGE SCALE GENOMIC DNA]</scope>
    <source>
        <strain evidence="1 2">Swamp67</strain>
    </source>
</reference>
<dbReference type="AlphaFoldDB" id="A0A6M4H2A2"/>
<evidence type="ECO:0000313" key="1">
    <source>
        <dbReference type="EMBL" id="QJR13462.1"/>
    </source>
</evidence>
<dbReference type="RefSeq" id="WP_171160033.1">
    <property type="nucleotide sequence ID" value="NZ_CP053073.1"/>
</dbReference>
<keyword evidence="2" id="KW-1185">Reference proteome</keyword>
<name>A0A6M4H2A2_9PROT</name>
<dbReference type="KEGG" id="upl:DSM104440_00246"/>
<accession>A0A6M4H2A2</accession>